<dbReference type="InterPro" id="IPR052701">
    <property type="entry name" value="GAG_Ulvan_Degrading_Sulfatases"/>
</dbReference>
<evidence type="ECO:0000313" key="2">
    <source>
        <dbReference type="EMBL" id="GGN88037.1"/>
    </source>
</evidence>
<dbReference type="Gene3D" id="3.40.720.10">
    <property type="entry name" value="Alkaline Phosphatase, subunit A"/>
    <property type="match status" value="1"/>
</dbReference>
<evidence type="ECO:0000313" key="3">
    <source>
        <dbReference type="Proteomes" id="UP000605784"/>
    </source>
</evidence>
<reference evidence="2" key="2">
    <citation type="submission" date="2020-09" db="EMBL/GenBank/DDBJ databases">
        <authorList>
            <person name="Sun Q."/>
            <person name="Ohkuma M."/>
        </authorList>
    </citation>
    <scope>NUCLEOTIDE SEQUENCE</scope>
    <source>
        <strain evidence="2">JCM 17820</strain>
    </source>
</reference>
<organism evidence="2 3">
    <name type="scientific">Haloarcula pellucida</name>
    <dbReference type="NCBI Taxonomy" id="1427151"/>
    <lineage>
        <taxon>Archaea</taxon>
        <taxon>Methanobacteriati</taxon>
        <taxon>Methanobacteriota</taxon>
        <taxon>Stenosarchaea group</taxon>
        <taxon>Halobacteria</taxon>
        <taxon>Halobacteriales</taxon>
        <taxon>Haloarculaceae</taxon>
        <taxon>Haloarcula</taxon>
    </lineage>
</organism>
<reference evidence="2" key="1">
    <citation type="journal article" date="2014" name="Int. J. Syst. Evol. Microbiol.">
        <title>Complete genome sequence of Corynebacterium casei LMG S-19264T (=DSM 44701T), isolated from a smear-ripened cheese.</title>
        <authorList>
            <consortium name="US DOE Joint Genome Institute (JGI-PGF)"/>
            <person name="Walter F."/>
            <person name="Albersmeier A."/>
            <person name="Kalinowski J."/>
            <person name="Ruckert C."/>
        </authorList>
    </citation>
    <scope>NUCLEOTIDE SEQUENCE</scope>
    <source>
        <strain evidence="2">JCM 17820</strain>
    </source>
</reference>
<comment type="caution">
    <text evidence="2">The sequence shown here is derived from an EMBL/GenBank/DDBJ whole genome shotgun (WGS) entry which is preliminary data.</text>
</comment>
<dbReference type="EMBL" id="BMOU01000001">
    <property type="protein sequence ID" value="GGN88037.1"/>
    <property type="molecule type" value="Genomic_DNA"/>
</dbReference>
<gene>
    <name evidence="2" type="ORF">GCM10009030_07310</name>
</gene>
<feature type="domain" description="Sulfatase N-terminal" evidence="1">
    <location>
        <begin position="2"/>
        <end position="331"/>
    </location>
</feature>
<dbReference type="InterPro" id="IPR017850">
    <property type="entry name" value="Alkaline_phosphatase_core_sf"/>
</dbReference>
<evidence type="ECO:0000259" key="1">
    <source>
        <dbReference type="Pfam" id="PF00884"/>
    </source>
</evidence>
<keyword evidence="3" id="KW-1185">Reference proteome</keyword>
<name>A0A830GHT5_9EURY</name>
<dbReference type="Pfam" id="PF00884">
    <property type="entry name" value="Sulfatase"/>
    <property type="match status" value="1"/>
</dbReference>
<dbReference type="PANTHER" id="PTHR43751">
    <property type="entry name" value="SULFATASE"/>
    <property type="match status" value="1"/>
</dbReference>
<dbReference type="CDD" id="cd16148">
    <property type="entry name" value="sulfatase_like"/>
    <property type="match status" value="1"/>
</dbReference>
<dbReference type="Gene3D" id="3.30.1120.10">
    <property type="match status" value="1"/>
</dbReference>
<accession>A0A830GHT5</accession>
<sequence>MQNVLLITIDSLRADHVGYHGYDRDVTPNIDRIAGDGARFTNAFAHVGGTVFSFPSILTGVTPLMYGGHDRVSNRQTIVSEVFDDAGYRTGGFHSNLYLSAQFGYDRGWDEFFDSAPDESAMTKARKFAKSNLEGTPIFPLLQRGYDLLESSGGINVGNYHVPADEITDKAIEFLRSGGDADDPEFLWVHYMDVHHPFLPPEEYQLEFRDEPIGDRESIKLRRKFIEEPENVTEEEYQTFIDLYDAEILFNDEEIGRLFDVVEEEWGDEYVAALTADHGEHFLEHDYFSGAKPYDVKTHVPLFFTGVGETGEYDDIVGLTDLPPTLVDVAGLDRPDSWQGHSLRGVLEGGEYPRTDVVGGWDDGENEEDYVVREDEWKLIRRHEGGDELYDLVTDPEEQTNVIDDEPAEARRLQKRVDEHIELVRATADDDVERPDMDEDVKERLRRLGYSE</sequence>
<proteinExistence type="predicted"/>
<dbReference type="AlphaFoldDB" id="A0A830GHT5"/>
<dbReference type="RefSeq" id="WP_188994621.1">
    <property type="nucleotide sequence ID" value="NZ_BMOU01000001.1"/>
</dbReference>
<dbReference type="InterPro" id="IPR000917">
    <property type="entry name" value="Sulfatase_N"/>
</dbReference>
<dbReference type="PANTHER" id="PTHR43751:SF3">
    <property type="entry name" value="SULFATASE N-TERMINAL DOMAIN-CONTAINING PROTEIN"/>
    <property type="match status" value="1"/>
</dbReference>
<protein>
    <recommendedName>
        <fullName evidence="1">Sulfatase N-terminal domain-containing protein</fullName>
    </recommendedName>
</protein>
<dbReference type="SUPFAM" id="SSF53649">
    <property type="entry name" value="Alkaline phosphatase-like"/>
    <property type="match status" value="1"/>
</dbReference>
<dbReference type="Proteomes" id="UP000605784">
    <property type="component" value="Unassembled WGS sequence"/>
</dbReference>